<dbReference type="CDD" id="cd23818">
    <property type="entry name" value="RWD_RNF25"/>
    <property type="match status" value="1"/>
</dbReference>
<dbReference type="InterPro" id="IPR001841">
    <property type="entry name" value="Znf_RING"/>
</dbReference>
<dbReference type="SMART" id="SM00184">
    <property type="entry name" value="RING"/>
    <property type="match status" value="1"/>
</dbReference>
<organism evidence="7 8">
    <name type="scientific">Stegodyphus mimosarum</name>
    <name type="common">African social velvet spider</name>
    <dbReference type="NCBI Taxonomy" id="407821"/>
    <lineage>
        <taxon>Eukaryota</taxon>
        <taxon>Metazoa</taxon>
        <taxon>Ecdysozoa</taxon>
        <taxon>Arthropoda</taxon>
        <taxon>Chelicerata</taxon>
        <taxon>Arachnida</taxon>
        <taxon>Araneae</taxon>
        <taxon>Araneomorphae</taxon>
        <taxon>Entelegynae</taxon>
        <taxon>Eresoidea</taxon>
        <taxon>Eresidae</taxon>
        <taxon>Stegodyphus</taxon>
    </lineage>
</organism>
<dbReference type="Gene3D" id="3.10.110.10">
    <property type="entry name" value="Ubiquitin Conjugating Enzyme"/>
    <property type="match status" value="1"/>
</dbReference>
<dbReference type="PROSITE" id="PS50089">
    <property type="entry name" value="ZF_RING_2"/>
    <property type="match status" value="1"/>
</dbReference>
<feature type="compositionally biased region" description="Polar residues" evidence="4">
    <location>
        <begin position="328"/>
        <end position="341"/>
    </location>
</feature>
<dbReference type="PROSITE" id="PS50908">
    <property type="entry name" value="RWD"/>
    <property type="match status" value="1"/>
</dbReference>
<keyword evidence="2" id="KW-0862">Zinc</keyword>
<feature type="compositionally biased region" description="Basic and acidic residues" evidence="4">
    <location>
        <begin position="423"/>
        <end position="443"/>
    </location>
</feature>
<feature type="non-terminal residue" evidence="7">
    <location>
        <position position="804"/>
    </location>
</feature>
<feature type="compositionally biased region" description="Basic and acidic residues" evidence="4">
    <location>
        <begin position="405"/>
        <end position="416"/>
    </location>
</feature>
<dbReference type="SUPFAM" id="SSF54495">
    <property type="entry name" value="UBC-like"/>
    <property type="match status" value="1"/>
</dbReference>
<feature type="compositionally biased region" description="Basic and acidic residues" evidence="4">
    <location>
        <begin position="266"/>
        <end position="276"/>
    </location>
</feature>
<dbReference type="OrthoDB" id="432311at2759"/>
<feature type="compositionally biased region" description="Low complexity" evidence="4">
    <location>
        <begin position="497"/>
        <end position="512"/>
    </location>
</feature>
<dbReference type="PANTHER" id="PTHR13198">
    <property type="entry name" value="RING FINGER PROTEIN 25"/>
    <property type="match status" value="1"/>
</dbReference>
<dbReference type="InterPro" id="IPR006575">
    <property type="entry name" value="RWD_dom"/>
</dbReference>
<evidence type="ECO:0000256" key="3">
    <source>
        <dbReference type="PROSITE-ProRule" id="PRU00175"/>
    </source>
</evidence>
<dbReference type="PANTHER" id="PTHR13198:SF4">
    <property type="entry name" value="E3 UBIQUITIN-PROTEIN LIGASE RNF25"/>
    <property type="match status" value="1"/>
</dbReference>
<feature type="region of interest" description="Disordered" evidence="4">
    <location>
        <begin position="405"/>
        <end position="457"/>
    </location>
</feature>
<reference evidence="7 8" key="1">
    <citation type="submission" date="2013-11" db="EMBL/GenBank/DDBJ databases">
        <title>Genome sequencing of Stegodyphus mimosarum.</title>
        <authorList>
            <person name="Bechsgaard J."/>
        </authorList>
    </citation>
    <scope>NUCLEOTIDE SEQUENCE [LARGE SCALE GENOMIC DNA]</scope>
</reference>
<gene>
    <name evidence="7" type="ORF">X975_21740</name>
</gene>
<dbReference type="FunFam" id="3.10.110.10:FF:000052">
    <property type="entry name" value="Putative e3 ubiquitin-protein ligase rnf25"/>
    <property type="match status" value="1"/>
</dbReference>
<feature type="region of interest" description="Disordered" evidence="4">
    <location>
        <begin position="494"/>
        <end position="534"/>
    </location>
</feature>
<feature type="compositionally biased region" description="Basic and acidic residues" evidence="4">
    <location>
        <begin position="293"/>
        <end position="306"/>
    </location>
</feature>
<feature type="compositionally biased region" description="Polar residues" evidence="4">
    <location>
        <begin position="359"/>
        <end position="374"/>
    </location>
</feature>
<proteinExistence type="predicted"/>
<dbReference type="InterPro" id="IPR013083">
    <property type="entry name" value="Znf_RING/FYVE/PHD"/>
</dbReference>
<dbReference type="InterPro" id="IPR039133">
    <property type="entry name" value="RNF25"/>
</dbReference>
<dbReference type="GO" id="GO:0061630">
    <property type="term" value="F:ubiquitin protein ligase activity"/>
    <property type="evidence" value="ECO:0007669"/>
    <property type="project" value="InterPro"/>
</dbReference>
<dbReference type="SMART" id="SM00591">
    <property type="entry name" value="RWD"/>
    <property type="match status" value="1"/>
</dbReference>
<dbReference type="GO" id="GO:0016567">
    <property type="term" value="P:protein ubiquitination"/>
    <property type="evidence" value="ECO:0007669"/>
    <property type="project" value="TreeGrafter"/>
</dbReference>
<dbReference type="STRING" id="407821.A0A087UVC4"/>
<keyword evidence="1 3" id="KW-0479">Metal-binding</keyword>
<evidence type="ECO:0000259" key="6">
    <source>
        <dbReference type="PROSITE" id="PS50908"/>
    </source>
</evidence>
<feature type="region of interest" description="Disordered" evidence="4">
    <location>
        <begin position="595"/>
        <end position="678"/>
    </location>
</feature>
<feature type="compositionally biased region" description="Basic and acidic residues" evidence="4">
    <location>
        <begin position="342"/>
        <end position="355"/>
    </location>
</feature>
<dbReference type="SUPFAM" id="SSF57850">
    <property type="entry name" value="RING/U-box"/>
    <property type="match status" value="1"/>
</dbReference>
<sequence length="804" mass="92687">MEENPVNESDDLHSFLDVELEALQSIYVNEITIIKDEADSTSVSIDLYPATADNLHEQYVRMTLKFTLKEEYPEELPEINIRNPRGLSEEKLRCITEDLLLIAENKKGSSMLFEMIEAAKEHLTAENRPSGECAICLYGFNEEDVFTRTECYHYFHSHCLARYSKNALENNDKSTEAGASNFQLLCPMCRVPIQFEGSEELFPPPLAADDDTFVMNEEILELQKKMAELFQHQVEKGGIIDIEAEKNKFLLEISNVPTRTNTGEKVNSKASEDSSDKMANQIEEAESPVPQAPEREKIQPKKDKAKSTSSNKYEGRNDRYNRRYNKQPVRNYQDNQYSENSGSRDRYHNRYDRIHSKQKPYSNQSIQNKNSVEGSNDHLNEIRTDEIAEENSEFREAILDDVKSNTESETFAREDSSNVPYNKKCDQKAKNFDSPKSHNERYGRGNYHNSQDYSYNRRRPYAASAARNFRERNSYQSYHKSNYHQHNRYQSVKNDPSYESWENENSSSVSENYRPSERSKTFHERRGKKEDYRSKKDFATEDAFEKQSKFNDYDRDSRSKSAYSEEQYADQHSCFESQAGQFNRKTAFVEENCPEGENLDTEEKGHGYRQKRSSNYNMRNSRYRGRGGHLSGYRNRDSFSDGNYSTNSSNYKKEKYPKRNWNESYQKGKHSTRGENSERHQNVFGRNRNFQDNCSISDHDTKLDSENIAECSVMGIPPVSSSETELVGDCISDELSNSSHEKSNVCTGAASVNNESTSFVPESSTFMLQNSLTMLPAPPGFANPLKRVIYGLQAANPPPGFHRS</sequence>
<dbReference type="AlphaFoldDB" id="A0A087UVC4"/>
<dbReference type="Pfam" id="PF05773">
    <property type="entry name" value="RWD"/>
    <property type="match status" value="1"/>
</dbReference>
<dbReference type="GO" id="GO:0008270">
    <property type="term" value="F:zinc ion binding"/>
    <property type="evidence" value="ECO:0007669"/>
    <property type="project" value="UniProtKB-KW"/>
</dbReference>
<evidence type="ECO:0000313" key="8">
    <source>
        <dbReference type="Proteomes" id="UP000054359"/>
    </source>
</evidence>
<feature type="domain" description="RING-type" evidence="5">
    <location>
        <begin position="133"/>
        <end position="190"/>
    </location>
</feature>
<evidence type="ECO:0000259" key="5">
    <source>
        <dbReference type="PROSITE" id="PS50089"/>
    </source>
</evidence>
<keyword evidence="8" id="KW-1185">Reference proteome</keyword>
<feature type="compositionally biased region" description="Polar residues" evidence="4">
    <location>
        <begin position="640"/>
        <end position="650"/>
    </location>
</feature>
<dbReference type="OMA" id="NHQGNRF"/>
<feature type="domain" description="RWD" evidence="6">
    <location>
        <begin position="18"/>
        <end position="126"/>
    </location>
</feature>
<feature type="region of interest" description="Disordered" evidence="4">
    <location>
        <begin position="259"/>
        <end position="377"/>
    </location>
</feature>
<name>A0A087UVC4_STEMI</name>
<dbReference type="CDD" id="cd16470">
    <property type="entry name" value="RING-H2_RNF25"/>
    <property type="match status" value="1"/>
</dbReference>
<dbReference type="InterPro" id="IPR016135">
    <property type="entry name" value="UBQ-conjugating_enzyme/RWD"/>
</dbReference>
<dbReference type="Proteomes" id="UP000054359">
    <property type="component" value="Unassembled WGS sequence"/>
</dbReference>
<dbReference type="Pfam" id="PF13639">
    <property type="entry name" value="zf-RING_2"/>
    <property type="match status" value="1"/>
</dbReference>
<keyword evidence="1 3" id="KW-0863">Zinc-finger</keyword>
<feature type="compositionally biased region" description="Basic and acidic residues" evidence="4">
    <location>
        <begin position="514"/>
        <end position="534"/>
    </location>
</feature>
<evidence type="ECO:0000313" key="7">
    <source>
        <dbReference type="EMBL" id="KFM81313.1"/>
    </source>
</evidence>
<dbReference type="Gene3D" id="3.30.40.10">
    <property type="entry name" value="Zinc/RING finger domain, C3HC4 (zinc finger)"/>
    <property type="match status" value="1"/>
</dbReference>
<protein>
    <submittedName>
        <fullName evidence="7">E3 ubiquitin-protein ligase RNF25</fullName>
    </submittedName>
</protein>
<dbReference type="EMBL" id="KK121833">
    <property type="protein sequence ID" value="KFM81313.1"/>
    <property type="molecule type" value="Genomic_DNA"/>
</dbReference>
<accession>A0A087UVC4</accession>
<evidence type="ECO:0000256" key="1">
    <source>
        <dbReference type="ARBA" id="ARBA00022771"/>
    </source>
</evidence>
<evidence type="ECO:0000256" key="4">
    <source>
        <dbReference type="SAM" id="MobiDB-lite"/>
    </source>
</evidence>
<dbReference type="GO" id="GO:0005634">
    <property type="term" value="C:nucleus"/>
    <property type="evidence" value="ECO:0007669"/>
    <property type="project" value="TreeGrafter"/>
</dbReference>
<evidence type="ECO:0000256" key="2">
    <source>
        <dbReference type="ARBA" id="ARBA00022833"/>
    </source>
</evidence>